<keyword evidence="4" id="KW-0963">Cytoplasm</keyword>
<keyword evidence="6" id="KW-0479">Metal-binding</keyword>
<protein>
    <recommendedName>
        <fullName evidence="3">tRNA threonylcarbamoyladenosine biosynthesis protein TsaE</fullName>
    </recommendedName>
    <alternativeName>
        <fullName evidence="10">t(6)A37 threonylcarbamoyladenosine biosynthesis protein TsaE</fullName>
    </alternativeName>
</protein>
<comment type="subcellular location">
    <subcellularLocation>
        <location evidence="1">Cytoplasm</location>
    </subcellularLocation>
</comment>
<evidence type="ECO:0000313" key="11">
    <source>
        <dbReference type="EMBL" id="GAA0745615.1"/>
    </source>
</evidence>
<dbReference type="Gene3D" id="3.40.50.300">
    <property type="entry name" value="P-loop containing nucleotide triphosphate hydrolases"/>
    <property type="match status" value="1"/>
</dbReference>
<dbReference type="Pfam" id="PF02367">
    <property type="entry name" value="TsaE"/>
    <property type="match status" value="1"/>
</dbReference>
<evidence type="ECO:0000256" key="2">
    <source>
        <dbReference type="ARBA" id="ARBA00007599"/>
    </source>
</evidence>
<evidence type="ECO:0000256" key="8">
    <source>
        <dbReference type="ARBA" id="ARBA00022840"/>
    </source>
</evidence>
<reference evidence="11 12" key="1">
    <citation type="journal article" date="2019" name="Int. J. Syst. Evol. Microbiol.">
        <title>The Global Catalogue of Microorganisms (GCM) 10K type strain sequencing project: providing services to taxonomists for standard genome sequencing and annotation.</title>
        <authorList>
            <consortium name="The Broad Institute Genomics Platform"/>
            <consortium name="The Broad Institute Genome Sequencing Center for Infectious Disease"/>
            <person name="Wu L."/>
            <person name="Ma J."/>
        </authorList>
    </citation>
    <scope>NUCLEOTIDE SEQUENCE [LARGE SCALE GENOMIC DNA]</scope>
    <source>
        <strain evidence="11 12">JCM 15976</strain>
    </source>
</reference>
<evidence type="ECO:0000256" key="7">
    <source>
        <dbReference type="ARBA" id="ARBA00022741"/>
    </source>
</evidence>
<evidence type="ECO:0000256" key="10">
    <source>
        <dbReference type="ARBA" id="ARBA00032441"/>
    </source>
</evidence>
<sequence length="151" mass="17341">MEITYQISDIHSIAEAVIKHASSRTILFYGEMGVGKTTLIKAIVEHLGSNDLVSSPTFSLVNEYSSPSDTIFHFDFYRIENEEEALNFGIEDYFYSSAWKLVEWPEKIPNLIPDDAEIITILSDENGKRTLKFDQNIKLTKKKPMEQQNFL</sequence>
<evidence type="ECO:0000256" key="9">
    <source>
        <dbReference type="ARBA" id="ARBA00022842"/>
    </source>
</evidence>
<dbReference type="SUPFAM" id="SSF52540">
    <property type="entry name" value="P-loop containing nucleoside triphosphate hydrolases"/>
    <property type="match status" value="1"/>
</dbReference>
<dbReference type="InterPro" id="IPR003442">
    <property type="entry name" value="T6A_TsaE"/>
</dbReference>
<evidence type="ECO:0000256" key="5">
    <source>
        <dbReference type="ARBA" id="ARBA00022694"/>
    </source>
</evidence>
<evidence type="ECO:0000313" key="12">
    <source>
        <dbReference type="Proteomes" id="UP001500736"/>
    </source>
</evidence>
<evidence type="ECO:0000256" key="4">
    <source>
        <dbReference type="ARBA" id="ARBA00022490"/>
    </source>
</evidence>
<evidence type="ECO:0000256" key="1">
    <source>
        <dbReference type="ARBA" id="ARBA00004496"/>
    </source>
</evidence>
<dbReference type="PANTHER" id="PTHR33540:SF2">
    <property type="entry name" value="TRNA THREONYLCARBAMOYLADENOSINE BIOSYNTHESIS PROTEIN TSAE"/>
    <property type="match status" value="1"/>
</dbReference>
<dbReference type="InterPro" id="IPR027417">
    <property type="entry name" value="P-loop_NTPase"/>
</dbReference>
<gene>
    <name evidence="11" type="primary">tsaE</name>
    <name evidence="11" type="ORF">GCM10009431_20840</name>
</gene>
<keyword evidence="8" id="KW-0067">ATP-binding</keyword>
<organism evidence="11 12">
    <name type="scientific">Gaetbulibacter jejuensis</name>
    <dbReference type="NCBI Taxonomy" id="584607"/>
    <lineage>
        <taxon>Bacteria</taxon>
        <taxon>Pseudomonadati</taxon>
        <taxon>Bacteroidota</taxon>
        <taxon>Flavobacteriia</taxon>
        <taxon>Flavobacteriales</taxon>
        <taxon>Flavobacteriaceae</taxon>
        <taxon>Gaetbulibacter</taxon>
    </lineage>
</organism>
<accession>A0ABN1JS38</accession>
<keyword evidence="12" id="KW-1185">Reference proteome</keyword>
<dbReference type="EMBL" id="BAAAGF010000003">
    <property type="protein sequence ID" value="GAA0745615.1"/>
    <property type="molecule type" value="Genomic_DNA"/>
</dbReference>
<dbReference type="Proteomes" id="UP001500736">
    <property type="component" value="Unassembled WGS sequence"/>
</dbReference>
<proteinExistence type="inferred from homology"/>
<dbReference type="PANTHER" id="PTHR33540">
    <property type="entry name" value="TRNA THREONYLCARBAMOYLADENOSINE BIOSYNTHESIS PROTEIN TSAE"/>
    <property type="match status" value="1"/>
</dbReference>
<keyword evidence="7" id="KW-0547">Nucleotide-binding</keyword>
<keyword evidence="9" id="KW-0460">Magnesium</keyword>
<evidence type="ECO:0000256" key="6">
    <source>
        <dbReference type="ARBA" id="ARBA00022723"/>
    </source>
</evidence>
<keyword evidence="5" id="KW-0819">tRNA processing</keyword>
<name>A0ABN1JS38_9FLAO</name>
<evidence type="ECO:0000256" key="3">
    <source>
        <dbReference type="ARBA" id="ARBA00019010"/>
    </source>
</evidence>
<comment type="caution">
    <text evidence="11">The sequence shown here is derived from an EMBL/GenBank/DDBJ whole genome shotgun (WGS) entry which is preliminary data.</text>
</comment>
<dbReference type="NCBIfam" id="TIGR00150">
    <property type="entry name" value="T6A_YjeE"/>
    <property type="match status" value="1"/>
</dbReference>
<comment type="similarity">
    <text evidence="2">Belongs to the TsaE family.</text>
</comment>
<dbReference type="RefSeq" id="WP_343798087.1">
    <property type="nucleotide sequence ID" value="NZ_BAAAGF010000003.1"/>
</dbReference>